<evidence type="ECO:0000259" key="3">
    <source>
        <dbReference type="Pfam" id="PF01926"/>
    </source>
</evidence>
<dbReference type="STRING" id="45607.A0A2T0FGX3"/>
<dbReference type="CDD" id="cd01856">
    <property type="entry name" value="YlqF"/>
    <property type="match status" value="1"/>
</dbReference>
<protein>
    <submittedName>
        <fullName evidence="4">Mitochondrial GTPase 1</fullName>
    </submittedName>
</protein>
<dbReference type="SUPFAM" id="SSF52540">
    <property type="entry name" value="P-loop containing nucleoside triphosphate hydrolases"/>
    <property type="match status" value="1"/>
</dbReference>
<reference evidence="4 5" key="1">
    <citation type="submission" date="2017-04" db="EMBL/GenBank/DDBJ databases">
        <title>Genome sequencing of [Candida] sorbophila.</title>
        <authorList>
            <person name="Ahn J.O."/>
        </authorList>
    </citation>
    <scope>NUCLEOTIDE SEQUENCE [LARGE SCALE GENOMIC DNA]</scope>
    <source>
        <strain evidence="4 5">DS02</strain>
    </source>
</reference>
<dbReference type="InterPro" id="IPR006073">
    <property type="entry name" value="GTP-bd"/>
</dbReference>
<dbReference type="AlphaFoldDB" id="A0A2T0FGX3"/>
<dbReference type="PANTHER" id="PTHR45782:SF4">
    <property type="entry name" value="MITOCHONDRIAL RIBOSOME-ASSOCIATED GTPASE 1"/>
    <property type="match status" value="1"/>
</dbReference>
<dbReference type="RefSeq" id="XP_024664180.1">
    <property type="nucleotide sequence ID" value="XM_024808412.1"/>
</dbReference>
<dbReference type="GO" id="GO:0005739">
    <property type="term" value="C:mitochondrion"/>
    <property type="evidence" value="ECO:0007669"/>
    <property type="project" value="TreeGrafter"/>
</dbReference>
<dbReference type="Gene3D" id="3.40.50.300">
    <property type="entry name" value="P-loop containing nucleotide triphosphate hydrolases"/>
    <property type="match status" value="1"/>
</dbReference>
<name>A0A2T0FGX3_9ASCO</name>
<evidence type="ECO:0000256" key="1">
    <source>
        <dbReference type="ARBA" id="ARBA00022741"/>
    </source>
</evidence>
<keyword evidence="2" id="KW-0342">GTP-binding</keyword>
<feature type="domain" description="G" evidence="3">
    <location>
        <begin position="127"/>
        <end position="200"/>
    </location>
</feature>
<dbReference type="GO" id="GO:0003924">
    <property type="term" value="F:GTPase activity"/>
    <property type="evidence" value="ECO:0007669"/>
    <property type="project" value="TreeGrafter"/>
</dbReference>
<dbReference type="Pfam" id="PF01926">
    <property type="entry name" value="MMR_HSR1"/>
    <property type="match status" value="1"/>
</dbReference>
<proteinExistence type="predicted"/>
<dbReference type="OrthoDB" id="269151at2759"/>
<dbReference type="InterPro" id="IPR027417">
    <property type="entry name" value="P-loop_NTPase"/>
</dbReference>
<keyword evidence="5" id="KW-1185">Reference proteome</keyword>
<dbReference type="GO" id="GO:0005525">
    <property type="term" value="F:GTP binding"/>
    <property type="evidence" value="ECO:0007669"/>
    <property type="project" value="UniProtKB-KW"/>
</dbReference>
<dbReference type="PANTHER" id="PTHR45782">
    <property type="entry name" value="MITOCHONDRIAL RIBOSOME-ASSOCIATED GTPASE 1"/>
    <property type="match status" value="1"/>
</dbReference>
<organism evidence="4 5">
    <name type="scientific">Wickerhamiella sorbophila</name>
    <dbReference type="NCBI Taxonomy" id="45607"/>
    <lineage>
        <taxon>Eukaryota</taxon>
        <taxon>Fungi</taxon>
        <taxon>Dikarya</taxon>
        <taxon>Ascomycota</taxon>
        <taxon>Saccharomycotina</taxon>
        <taxon>Dipodascomycetes</taxon>
        <taxon>Dipodascales</taxon>
        <taxon>Trichomonascaceae</taxon>
        <taxon>Wickerhamiella</taxon>
    </lineage>
</organism>
<accession>A0A2T0FGX3</accession>
<dbReference type="EMBL" id="NDIQ01000021">
    <property type="protein sequence ID" value="PRT54235.1"/>
    <property type="molecule type" value="Genomic_DNA"/>
</dbReference>
<dbReference type="GeneID" id="36515603"/>
<dbReference type="GO" id="GO:0032543">
    <property type="term" value="P:mitochondrial translation"/>
    <property type="evidence" value="ECO:0007669"/>
    <property type="project" value="TreeGrafter"/>
</dbReference>
<gene>
    <name evidence="4" type="ORF">B9G98_01855</name>
</gene>
<dbReference type="Proteomes" id="UP000238350">
    <property type="component" value="Unassembled WGS sequence"/>
</dbReference>
<evidence type="ECO:0000313" key="5">
    <source>
        <dbReference type="Proteomes" id="UP000238350"/>
    </source>
</evidence>
<comment type="caution">
    <text evidence="4">The sequence shown here is derived from an EMBL/GenBank/DDBJ whole genome shotgun (WGS) entry which is preliminary data.</text>
</comment>
<keyword evidence="1" id="KW-0547">Nucleotide-binding</keyword>
<sequence length="321" mass="36315">MTFVPRQSFPLHNVVLANFHGHHRKALQTMRQLAFQVDMVLELRDARAPITSINPLFDRVLAGKPKLVLYTKADLSPLKTSQIRAWHPEQDFMKINCGDLKDSKRVMTYLKEKFGAMIPSPPLGTRLLITGMPNAGKSTFLNNLRSVGTKKRNKVARTGQTPGVTRNVSETVMVSESPKVFVYDTPGVFVPQAANSEEMLKLCLINAVNRTQVEPSVLADFLLYKLNLAYPSHPKYPGTPTNDLHVLLRRISKLKHYNYGQHENSVSLGWIDRWARGKVAKLCLDDVSVEAYNEALTLKQQQRIDLGNIPVSRDLRNRFMI</sequence>
<evidence type="ECO:0000313" key="4">
    <source>
        <dbReference type="EMBL" id="PRT54235.1"/>
    </source>
</evidence>
<evidence type="ECO:0000256" key="2">
    <source>
        <dbReference type="ARBA" id="ARBA00023134"/>
    </source>
</evidence>